<keyword evidence="3" id="KW-1185">Reference proteome</keyword>
<reference evidence="2 3" key="1">
    <citation type="submission" date="2015-09" db="EMBL/GenBank/DDBJ databases">
        <title>Trachymyrmex zeteki WGS genome.</title>
        <authorList>
            <person name="Nygaard S."/>
            <person name="Hu H."/>
            <person name="Boomsma J."/>
            <person name="Zhang G."/>
        </authorList>
    </citation>
    <scope>NUCLEOTIDE SEQUENCE [LARGE SCALE GENOMIC DNA]</scope>
    <source>
        <strain evidence="2">Tzet28-1</strain>
        <tissue evidence="2">Whole body</tissue>
    </source>
</reference>
<protein>
    <submittedName>
        <fullName evidence="2">Uncharacterized protein</fullName>
    </submittedName>
</protein>
<dbReference type="EMBL" id="KQ982482">
    <property type="protein sequence ID" value="KYQ55867.1"/>
    <property type="molecule type" value="Genomic_DNA"/>
</dbReference>
<name>A0A151X677_9HYME</name>
<organism evidence="2 3">
    <name type="scientific">Mycetomoellerius zeteki</name>
    <dbReference type="NCBI Taxonomy" id="64791"/>
    <lineage>
        <taxon>Eukaryota</taxon>
        <taxon>Metazoa</taxon>
        <taxon>Ecdysozoa</taxon>
        <taxon>Arthropoda</taxon>
        <taxon>Hexapoda</taxon>
        <taxon>Insecta</taxon>
        <taxon>Pterygota</taxon>
        <taxon>Neoptera</taxon>
        <taxon>Endopterygota</taxon>
        <taxon>Hymenoptera</taxon>
        <taxon>Apocrita</taxon>
        <taxon>Aculeata</taxon>
        <taxon>Formicoidea</taxon>
        <taxon>Formicidae</taxon>
        <taxon>Myrmicinae</taxon>
        <taxon>Mycetomoellerius</taxon>
    </lineage>
</organism>
<feature type="non-terminal residue" evidence="2">
    <location>
        <position position="1"/>
    </location>
</feature>
<proteinExistence type="predicted"/>
<feature type="region of interest" description="Disordered" evidence="1">
    <location>
        <begin position="115"/>
        <end position="164"/>
    </location>
</feature>
<dbReference type="AlphaFoldDB" id="A0A151X677"/>
<accession>A0A151X677</accession>
<evidence type="ECO:0000313" key="3">
    <source>
        <dbReference type="Proteomes" id="UP000075809"/>
    </source>
</evidence>
<sequence>RMLEQLKNSSCFCFEKCQSADTKIYNEISGRKRFMKVGLALGLAPKTGLRSMTIGIFTFGQRTTAGTVRAIPPARDNRAFKGTEDATNRFRRISVPSLSLKYLLLTLVTKEIRVHGKAKAEKRQNSKQENGRERGRTETKKIKKKEKEEKKHKERTTEKDFGGG</sequence>
<evidence type="ECO:0000256" key="1">
    <source>
        <dbReference type="SAM" id="MobiDB-lite"/>
    </source>
</evidence>
<dbReference type="Proteomes" id="UP000075809">
    <property type="component" value="Unassembled WGS sequence"/>
</dbReference>
<gene>
    <name evidence="2" type="ORF">ALC60_05148</name>
</gene>
<evidence type="ECO:0000313" key="2">
    <source>
        <dbReference type="EMBL" id="KYQ55867.1"/>
    </source>
</evidence>